<protein>
    <submittedName>
        <fullName evidence="1">Uncharacterized protein</fullName>
    </submittedName>
</protein>
<organism evidence="1 2">
    <name type="scientific">Candidatus Falkowbacteria bacterium RIFOXYC2_FULL_48_21</name>
    <dbReference type="NCBI Taxonomy" id="1798005"/>
    <lineage>
        <taxon>Bacteria</taxon>
        <taxon>Candidatus Falkowiibacteriota</taxon>
    </lineage>
</organism>
<reference evidence="1 2" key="1">
    <citation type="journal article" date="2016" name="Nat. Commun.">
        <title>Thousands of microbial genomes shed light on interconnected biogeochemical processes in an aquifer system.</title>
        <authorList>
            <person name="Anantharaman K."/>
            <person name="Brown C.T."/>
            <person name="Hug L.A."/>
            <person name="Sharon I."/>
            <person name="Castelle C.J."/>
            <person name="Probst A.J."/>
            <person name="Thomas B.C."/>
            <person name="Singh A."/>
            <person name="Wilkins M.J."/>
            <person name="Karaoz U."/>
            <person name="Brodie E.L."/>
            <person name="Williams K.H."/>
            <person name="Hubbard S.S."/>
            <person name="Banfield J.F."/>
        </authorList>
    </citation>
    <scope>NUCLEOTIDE SEQUENCE [LARGE SCALE GENOMIC DNA]</scope>
</reference>
<name>A0A1F5TEY5_9BACT</name>
<dbReference type="Proteomes" id="UP000178656">
    <property type="component" value="Unassembled WGS sequence"/>
</dbReference>
<proteinExistence type="predicted"/>
<sequence>MKEQIKTEQAIPEITDENQCVLFVKYRPAVNEEDRWVALVEQRKAEKLRRSRRFDFWEYVASLLPLRKRRSSKGVT</sequence>
<dbReference type="EMBL" id="MFGM01000025">
    <property type="protein sequence ID" value="OGF37121.1"/>
    <property type="molecule type" value="Genomic_DNA"/>
</dbReference>
<evidence type="ECO:0000313" key="1">
    <source>
        <dbReference type="EMBL" id="OGF37121.1"/>
    </source>
</evidence>
<dbReference type="AlphaFoldDB" id="A0A1F5TEY5"/>
<accession>A0A1F5TEY5</accession>
<gene>
    <name evidence="1" type="ORF">A2482_00170</name>
</gene>
<evidence type="ECO:0000313" key="2">
    <source>
        <dbReference type="Proteomes" id="UP000178656"/>
    </source>
</evidence>
<comment type="caution">
    <text evidence="1">The sequence shown here is derived from an EMBL/GenBank/DDBJ whole genome shotgun (WGS) entry which is preliminary data.</text>
</comment>